<name>A0A645I7L1_9ZZZZ</name>
<sequence>MVFFLPIVTAVIHICFGFKVITKLLAVLNLTNVTLFLICTIATVVIFAVFYAIVYALTAKVYYKIVE</sequence>
<keyword evidence="1" id="KW-1133">Transmembrane helix</keyword>
<comment type="caution">
    <text evidence="2">The sequence shown here is derived from an EMBL/GenBank/DDBJ whole genome shotgun (WGS) entry which is preliminary data.</text>
</comment>
<evidence type="ECO:0008006" key="3">
    <source>
        <dbReference type="Google" id="ProtNLM"/>
    </source>
</evidence>
<dbReference type="AlphaFoldDB" id="A0A645I7L1"/>
<accession>A0A645I7L1</accession>
<dbReference type="EMBL" id="VSSQ01108719">
    <property type="protein sequence ID" value="MPN47315.1"/>
    <property type="molecule type" value="Genomic_DNA"/>
</dbReference>
<gene>
    <name evidence="2" type="ORF">SDC9_194917</name>
</gene>
<evidence type="ECO:0000313" key="2">
    <source>
        <dbReference type="EMBL" id="MPN47315.1"/>
    </source>
</evidence>
<reference evidence="2" key="1">
    <citation type="submission" date="2019-08" db="EMBL/GenBank/DDBJ databases">
        <authorList>
            <person name="Kucharzyk K."/>
            <person name="Murdoch R.W."/>
            <person name="Higgins S."/>
            <person name="Loffler F."/>
        </authorList>
    </citation>
    <scope>NUCLEOTIDE SEQUENCE</scope>
</reference>
<keyword evidence="1" id="KW-0812">Transmembrane</keyword>
<evidence type="ECO:0000256" key="1">
    <source>
        <dbReference type="SAM" id="Phobius"/>
    </source>
</evidence>
<keyword evidence="1" id="KW-0472">Membrane</keyword>
<protein>
    <recommendedName>
        <fullName evidence="3">ABC3 transporter permease protein domain-containing protein</fullName>
    </recommendedName>
</protein>
<proteinExistence type="predicted"/>
<organism evidence="2">
    <name type="scientific">bioreactor metagenome</name>
    <dbReference type="NCBI Taxonomy" id="1076179"/>
    <lineage>
        <taxon>unclassified sequences</taxon>
        <taxon>metagenomes</taxon>
        <taxon>ecological metagenomes</taxon>
    </lineage>
</organism>
<feature type="transmembrane region" description="Helical" evidence="1">
    <location>
        <begin position="33"/>
        <end position="57"/>
    </location>
</feature>